<keyword evidence="6" id="KW-0071">Autoinducer synthesis</keyword>
<organism evidence="8 9">
    <name type="scientific">Vibrio metschnikovii</name>
    <dbReference type="NCBI Taxonomy" id="28172"/>
    <lineage>
        <taxon>Bacteria</taxon>
        <taxon>Pseudomonadati</taxon>
        <taxon>Pseudomonadota</taxon>
        <taxon>Gammaproteobacteria</taxon>
        <taxon>Vibrionales</taxon>
        <taxon>Vibrionaceae</taxon>
        <taxon>Vibrio</taxon>
    </lineage>
</organism>
<gene>
    <name evidence="8" type="ORF">H8Q88_16335</name>
</gene>
<protein>
    <recommendedName>
        <fullName evidence="2">acyl-homoserine-lactone synthase</fullName>
        <ecNumber evidence="2">2.3.1.184</ecNumber>
    </recommendedName>
</protein>
<evidence type="ECO:0000313" key="8">
    <source>
        <dbReference type="EMBL" id="MBC5852472.1"/>
    </source>
</evidence>
<dbReference type="EMBL" id="JACRUP010000014">
    <property type="protein sequence ID" value="MBC5852472.1"/>
    <property type="molecule type" value="Genomic_DNA"/>
</dbReference>
<evidence type="ECO:0000256" key="6">
    <source>
        <dbReference type="ARBA" id="ARBA00022929"/>
    </source>
</evidence>
<evidence type="ECO:0000313" key="9">
    <source>
        <dbReference type="Proteomes" id="UP000615796"/>
    </source>
</evidence>
<evidence type="ECO:0000256" key="7">
    <source>
        <dbReference type="ARBA" id="ARBA00048576"/>
    </source>
</evidence>
<evidence type="ECO:0000256" key="2">
    <source>
        <dbReference type="ARBA" id="ARBA00012340"/>
    </source>
</evidence>
<dbReference type="InterPro" id="IPR035304">
    <property type="entry name" value="AHL_synthase"/>
</dbReference>
<evidence type="ECO:0000256" key="3">
    <source>
        <dbReference type="ARBA" id="ARBA00022654"/>
    </source>
</evidence>
<dbReference type="EC" id="2.3.1.184" evidence="2"/>
<comment type="similarity">
    <text evidence="1">Belongs to the LuxM / VanM family.</text>
</comment>
<accession>A0A9X0RA18</accession>
<dbReference type="Pfam" id="PF17327">
    <property type="entry name" value="AHL_synthase"/>
    <property type="match status" value="1"/>
</dbReference>
<dbReference type="AlphaFoldDB" id="A0A9X0RA18"/>
<name>A0A9X0RA18_VIBME</name>
<dbReference type="GO" id="GO:0061579">
    <property type="term" value="F:N-acyl homoserine lactone synthase activity"/>
    <property type="evidence" value="ECO:0007669"/>
    <property type="project" value="UniProtKB-EC"/>
</dbReference>
<evidence type="ECO:0000256" key="5">
    <source>
        <dbReference type="ARBA" id="ARBA00022691"/>
    </source>
</evidence>
<comment type="caution">
    <text evidence="8">The sequence shown here is derived from an EMBL/GenBank/DDBJ whole genome shotgun (WGS) entry which is preliminary data.</text>
</comment>
<evidence type="ECO:0000256" key="4">
    <source>
        <dbReference type="ARBA" id="ARBA00022679"/>
    </source>
</evidence>
<keyword evidence="5" id="KW-0949">S-adenosyl-L-methionine</keyword>
<reference evidence="8" key="1">
    <citation type="submission" date="2020-08" db="EMBL/GenBank/DDBJ databases">
        <title>Genome Sequencing and Pan-Genome Analysis of Migratory bird Vibrio Strains, Inner Mongolia.</title>
        <authorList>
            <person name="Zheng L."/>
        </authorList>
    </citation>
    <scope>NUCLEOTIDE SEQUENCE</scope>
    <source>
        <strain evidence="8">M13F</strain>
    </source>
</reference>
<sequence>MQLISSLRSLLTSTLPVDQKQQMLIAFVINTYPSQQRTDLFLSVTDYRKQQLVDLFPEHHNTSFSVLFELIDYRELIQRYPNTLSEEIALLEQIVGECYSHWLDFWCECEIATIKANSVIDTAAGEIELPLEDQAYYGLLIDNIENSDLLVTTPSHPQKMLIKEAITLSNLELFIQGEKWYEMLPLLSLSQMGKHFVLLKYPNNGKVPTLVASMLVQDWASNQTWLSYAPQFSNPQWQFCLPTQGYDVFSTLSIFQPALSKCDSLPEFDRQFRLRLSAKNRVCEVLRFTVSGNTQQKLYFLYLAQKELMSVMHQFGYKIGFTIIEQPFMLKFYQAVDSKAYFHSGCCDLNNNGTKTYRGFWNFEVINKVFKETNYRDYKQAVRQTRLHAVIKKEEYA</sequence>
<proteinExistence type="inferred from homology"/>
<keyword evidence="9" id="KW-1185">Reference proteome</keyword>
<dbReference type="GO" id="GO:0009372">
    <property type="term" value="P:quorum sensing"/>
    <property type="evidence" value="ECO:0007669"/>
    <property type="project" value="UniProtKB-KW"/>
</dbReference>
<comment type="catalytic activity">
    <reaction evidence="7">
        <text>a fatty acyl-[ACP] + S-adenosyl-L-methionine = an N-acyl-L-homoserine lactone + S-methyl-5'-thioadenosine + holo-[ACP] + H(+)</text>
        <dbReference type="Rhea" id="RHEA:10096"/>
        <dbReference type="Rhea" id="RHEA-COMP:9685"/>
        <dbReference type="Rhea" id="RHEA-COMP:14125"/>
        <dbReference type="ChEBI" id="CHEBI:15378"/>
        <dbReference type="ChEBI" id="CHEBI:17509"/>
        <dbReference type="ChEBI" id="CHEBI:55474"/>
        <dbReference type="ChEBI" id="CHEBI:59789"/>
        <dbReference type="ChEBI" id="CHEBI:64479"/>
        <dbReference type="ChEBI" id="CHEBI:138651"/>
        <dbReference type="EC" id="2.3.1.184"/>
    </reaction>
</comment>
<keyword evidence="3" id="KW-0673">Quorum sensing</keyword>
<keyword evidence="4" id="KW-0808">Transferase</keyword>
<dbReference type="Proteomes" id="UP000615796">
    <property type="component" value="Unassembled WGS sequence"/>
</dbReference>
<evidence type="ECO:0000256" key="1">
    <source>
        <dbReference type="ARBA" id="ARBA00009683"/>
    </source>
</evidence>
<dbReference type="RefSeq" id="WP_187026879.1">
    <property type="nucleotide sequence ID" value="NZ_JACRUP010000014.1"/>
</dbReference>